<dbReference type="EMBL" id="CP027433">
    <property type="protein sequence ID" value="AVM02242.1"/>
    <property type="molecule type" value="Genomic_DNA"/>
</dbReference>
<feature type="domain" description="ABC transmembrane type-1" evidence="8">
    <location>
        <begin position="95"/>
        <end position="302"/>
    </location>
</feature>
<feature type="transmembrane region" description="Helical" evidence="7">
    <location>
        <begin position="174"/>
        <end position="200"/>
    </location>
</feature>
<evidence type="ECO:0000256" key="5">
    <source>
        <dbReference type="ARBA" id="ARBA00022989"/>
    </source>
</evidence>
<evidence type="ECO:0000256" key="2">
    <source>
        <dbReference type="ARBA" id="ARBA00022448"/>
    </source>
</evidence>
<keyword evidence="3" id="KW-1003">Cell membrane</keyword>
<gene>
    <name evidence="9" type="ORF">C6V83_13140</name>
</gene>
<evidence type="ECO:0000313" key="9">
    <source>
        <dbReference type="EMBL" id="AVM02242.1"/>
    </source>
</evidence>
<dbReference type="GO" id="GO:0055085">
    <property type="term" value="P:transmembrane transport"/>
    <property type="evidence" value="ECO:0007669"/>
    <property type="project" value="InterPro"/>
</dbReference>
<feature type="transmembrane region" description="Helical" evidence="7">
    <location>
        <begin position="97"/>
        <end position="122"/>
    </location>
</feature>
<comment type="similarity">
    <text evidence="7">Belongs to the binding-protein-dependent transport system permease family.</text>
</comment>
<dbReference type="PROSITE" id="PS50928">
    <property type="entry name" value="ABC_TM1"/>
    <property type="match status" value="1"/>
</dbReference>
<keyword evidence="2 7" id="KW-0813">Transport</keyword>
<keyword evidence="4 7" id="KW-0812">Transmembrane</keyword>
<proteinExistence type="inferred from homology"/>
<dbReference type="PANTHER" id="PTHR43163:SF9">
    <property type="entry name" value="ABC TRANSPORTER PERMEASE PROTEIN"/>
    <property type="match status" value="1"/>
</dbReference>
<dbReference type="KEGG" id="git:C6V83_13140"/>
<evidence type="ECO:0000256" key="3">
    <source>
        <dbReference type="ARBA" id="ARBA00022475"/>
    </source>
</evidence>
<keyword evidence="10" id="KW-1185">Reference proteome</keyword>
<organism evidence="9 10">
    <name type="scientific">Gordonia iterans</name>
    <dbReference type="NCBI Taxonomy" id="1004901"/>
    <lineage>
        <taxon>Bacteria</taxon>
        <taxon>Bacillati</taxon>
        <taxon>Actinomycetota</taxon>
        <taxon>Actinomycetes</taxon>
        <taxon>Mycobacteriales</taxon>
        <taxon>Gordoniaceae</taxon>
        <taxon>Gordonia</taxon>
    </lineage>
</organism>
<dbReference type="AlphaFoldDB" id="A0A2S0KKN6"/>
<accession>A0A2S0KKN6</accession>
<feature type="transmembrane region" description="Helical" evidence="7">
    <location>
        <begin position="134"/>
        <end position="162"/>
    </location>
</feature>
<keyword evidence="6 7" id="KW-0472">Membrane</keyword>
<evidence type="ECO:0000256" key="6">
    <source>
        <dbReference type="ARBA" id="ARBA00023136"/>
    </source>
</evidence>
<dbReference type="GO" id="GO:0005886">
    <property type="term" value="C:plasma membrane"/>
    <property type="evidence" value="ECO:0007669"/>
    <property type="project" value="UniProtKB-SubCell"/>
</dbReference>
<dbReference type="InterPro" id="IPR000515">
    <property type="entry name" value="MetI-like"/>
</dbReference>
<evidence type="ECO:0000256" key="1">
    <source>
        <dbReference type="ARBA" id="ARBA00004651"/>
    </source>
</evidence>
<comment type="subcellular location">
    <subcellularLocation>
        <location evidence="1 7">Cell membrane</location>
        <topology evidence="1 7">Multi-pass membrane protein</topology>
    </subcellularLocation>
</comment>
<feature type="transmembrane region" description="Helical" evidence="7">
    <location>
        <begin position="7"/>
        <end position="29"/>
    </location>
</feature>
<evidence type="ECO:0000256" key="4">
    <source>
        <dbReference type="ARBA" id="ARBA00022692"/>
    </source>
</evidence>
<dbReference type="CDD" id="cd06261">
    <property type="entry name" value="TM_PBP2"/>
    <property type="match status" value="1"/>
</dbReference>
<evidence type="ECO:0000256" key="7">
    <source>
        <dbReference type="RuleBase" id="RU363032"/>
    </source>
</evidence>
<dbReference type="SUPFAM" id="SSF161098">
    <property type="entry name" value="MetI-like"/>
    <property type="match status" value="1"/>
</dbReference>
<feature type="transmembrane region" description="Helical" evidence="7">
    <location>
        <begin position="252"/>
        <end position="273"/>
    </location>
</feature>
<name>A0A2S0KKN6_9ACTN</name>
<dbReference type="Gene3D" id="1.10.3720.10">
    <property type="entry name" value="MetI-like"/>
    <property type="match status" value="1"/>
</dbReference>
<evidence type="ECO:0000313" key="10">
    <source>
        <dbReference type="Proteomes" id="UP000239814"/>
    </source>
</evidence>
<dbReference type="InterPro" id="IPR035906">
    <property type="entry name" value="MetI-like_sf"/>
</dbReference>
<protein>
    <submittedName>
        <fullName evidence="9">ABC transporter permease</fullName>
    </submittedName>
</protein>
<keyword evidence="5 7" id="KW-1133">Transmembrane helix</keyword>
<dbReference type="Proteomes" id="UP000239814">
    <property type="component" value="Chromosome"/>
</dbReference>
<sequence>MLVRRAVIGIPTIIAVSFAIFAVAAASPFDPLTGYLGSRYQNATAAQREAMAAAYQTDQPWVKAWWQWCVDLVHGDLGWSSTQSQPVGTVLIERMPFTFGVALISLVLAALISIGLGAVIGMRRGGRLDRTCSTLAAFLAATPPFVVSLVLVIVFAVGLGWLPTSGARAPGHDYTAAGLLVHGILPTAALTLAMIPWLLLTMRAAVVEAASSDAVLAARARGVDGPTLLRGHIAPMSALPTLALIGTRLPELLAGAAVVEAVFGWPGLAQALVDSAVALDFPLLAALAVGSAALVLIGSVLSDAIAVWLDPRIEMVA</sequence>
<feature type="transmembrane region" description="Helical" evidence="7">
    <location>
        <begin position="285"/>
        <end position="309"/>
    </location>
</feature>
<dbReference type="Pfam" id="PF00528">
    <property type="entry name" value="BPD_transp_1"/>
    <property type="match status" value="1"/>
</dbReference>
<evidence type="ECO:0000259" key="8">
    <source>
        <dbReference type="PROSITE" id="PS50928"/>
    </source>
</evidence>
<reference evidence="9 10" key="1">
    <citation type="submission" date="2018-03" db="EMBL/GenBank/DDBJ databases">
        <title>Characteristics and genome of n-alkane degrading marine bacteria Gordonia iterans isolated from crude oil contaminated in Tae-an, South Korea.</title>
        <authorList>
            <person name="Lee S.-S."/>
            <person name="Kim H."/>
        </authorList>
    </citation>
    <scope>NUCLEOTIDE SEQUENCE [LARGE SCALE GENOMIC DNA]</scope>
    <source>
        <strain evidence="9 10">Co17</strain>
    </source>
</reference>
<dbReference type="PANTHER" id="PTHR43163">
    <property type="entry name" value="DIPEPTIDE TRANSPORT SYSTEM PERMEASE PROTEIN DPPB-RELATED"/>
    <property type="match status" value="1"/>
</dbReference>